<feature type="compositionally biased region" description="Basic and acidic residues" evidence="1">
    <location>
        <begin position="242"/>
        <end position="251"/>
    </location>
</feature>
<protein>
    <submittedName>
        <fullName evidence="2">Uncharacterized protein</fullName>
    </submittedName>
</protein>
<proteinExistence type="predicted"/>
<gene>
    <name evidence="2" type="ORF">R3P38DRAFT_1648972</name>
</gene>
<reference evidence="2 3" key="1">
    <citation type="journal article" date="2024" name="J Genomics">
        <title>Draft genome sequencing and assembly of Favolaschia claudopus CIRM-BRFM 2984 isolated from oak limbs.</title>
        <authorList>
            <person name="Navarro D."/>
            <person name="Drula E."/>
            <person name="Chaduli D."/>
            <person name="Cazenave R."/>
            <person name="Ahrendt S."/>
            <person name="Wang J."/>
            <person name="Lipzen A."/>
            <person name="Daum C."/>
            <person name="Barry K."/>
            <person name="Grigoriev I.V."/>
            <person name="Favel A."/>
            <person name="Rosso M.N."/>
            <person name="Martin F."/>
        </authorList>
    </citation>
    <scope>NUCLEOTIDE SEQUENCE [LARGE SCALE GENOMIC DNA]</scope>
    <source>
        <strain evidence="2 3">CIRM-BRFM 2984</strain>
    </source>
</reference>
<evidence type="ECO:0000313" key="2">
    <source>
        <dbReference type="EMBL" id="KAK7052539.1"/>
    </source>
</evidence>
<comment type="caution">
    <text evidence="2">The sequence shown here is derived from an EMBL/GenBank/DDBJ whole genome shotgun (WGS) entry which is preliminary data.</text>
</comment>
<feature type="compositionally biased region" description="Basic and acidic residues" evidence="1">
    <location>
        <begin position="269"/>
        <end position="297"/>
    </location>
</feature>
<dbReference type="AlphaFoldDB" id="A0AAW0DNQ4"/>
<evidence type="ECO:0000256" key="1">
    <source>
        <dbReference type="SAM" id="MobiDB-lite"/>
    </source>
</evidence>
<dbReference type="EMBL" id="JAWWNJ010000007">
    <property type="protein sequence ID" value="KAK7052539.1"/>
    <property type="molecule type" value="Genomic_DNA"/>
</dbReference>
<keyword evidence="3" id="KW-1185">Reference proteome</keyword>
<evidence type="ECO:0000313" key="3">
    <source>
        <dbReference type="Proteomes" id="UP001362999"/>
    </source>
</evidence>
<dbReference type="Proteomes" id="UP001362999">
    <property type="component" value="Unassembled WGS sequence"/>
</dbReference>
<accession>A0AAW0DNQ4</accession>
<feature type="region of interest" description="Disordered" evidence="1">
    <location>
        <begin position="242"/>
        <end position="305"/>
    </location>
</feature>
<name>A0AAW0DNQ4_9AGAR</name>
<sequence>MSLPSALRKLRLRVTQRQLNATSKTYASVASSSAAEPSQLPDPLSTPADYKNLFRAFGHRKFSDAYAPNPRPVALAKRNSALTPRQLYLQMRTTTKMHREDQIGVLATALCAFTRSKDYAGALVALRAVSAHVGPLNRARVIEAALKPLACRIHLEQEYPRRRLTELLVGKKSLAEAGWGVGSGSWAMPQRTKWVVERMLQFNTPKAKASENEDGVEGGLLPVAFILQQMLRTHGGVSKRESVRPWKEEAKAAQVEMGERRKRRRAKKPVMESESAAKEEEVKEKVKPQREKTRRDIPLWTGETA</sequence>
<organism evidence="2 3">
    <name type="scientific">Favolaschia claudopus</name>
    <dbReference type="NCBI Taxonomy" id="2862362"/>
    <lineage>
        <taxon>Eukaryota</taxon>
        <taxon>Fungi</taxon>
        <taxon>Dikarya</taxon>
        <taxon>Basidiomycota</taxon>
        <taxon>Agaricomycotina</taxon>
        <taxon>Agaricomycetes</taxon>
        <taxon>Agaricomycetidae</taxon>
        <taxon>Agaricales</taxon>
        <taxon>Marasmiineae</taxon>
        <taxon>Mycenaceae</taxon>
        <taxon>Favolaschia</taxon>
    </lineage>
</organism>